<dbReference type="OrthoDB" id="9811542at2"/>
<dbReference type="Pfam" id="PF00149">
    <property type="entry name" value="Metallophos"/>
    <property type="match status" value="1"/>
</dbReference>
<gene>
    <name evidence="6" type="ORF">EV699_101190</name>
</gene>
<comment type="caution">
    <text evidence="6">The sequence shown here is derived from an EMBL/GenBank/DDBJ whole genome shotgun (WGS) entry which is preliminary data.</text>
</comment>
<name>A0A4R2L8B6_9GAMM</name>
<evidence type="ECO:0000256" key="2">
    <source>
        <dbReference type="ARBA" id="ARBA00022801"/>
    </source>
</evidence>
<dbReference type="GO" id="GO:0016787">
    <property type="term" value="F:hydrolase activity"/>
    <property type="evidence" value="ECO:0007669"/>
    <property type="project" value="UniProtKB-KW"/>
</dbReference>
<comment type="similarity">
    <text evidence="4">Belongs to the cyclic nucleotide phosphodiesterase class-III family.</text>
</comment>
<evidence type="ECO:0000313" key="6">
    <source>
        <dbReference type="EMBL" id="TCO83806.1"/>
    </source>
</evidence>
<dbReference type="InterPro" id="IPR050884">
    <property type="entry name" value="CNP_phosphodiesterase-III"/>
</dbReference>
<keyword evidence="3" id="KW-0408">Iron</keyword>
<protein>
    <submittedName>
        <fullName evidence="6">3',5'-cyclic AMP phosphodiesterase CpdA</fullName>
    </submittedName>
</protein>
<dbReference type="Proteomes" id="UP000295765">
    <property type="component" value="Unassembled WGS sequence"/>
</dbReference>
<dbReference type="InterPro" id="IPR029052">
    <property type="entry name" value="Metallo-depent_PP-like"/>
</dbReference>
<dbReference type="InterPro" id="IPR004843">
    <property type="entry name" value="Calcineurin-like_PHP"/>
</dbReference>
<keyword evidence="2" id="KW-0378">Hydrolase</keyword>
<keyword evidence="1" id="KW-0479">Metal-binding</keyword>
<accession>A0A4R2L8B6</accession>
<dbReference type="SUPFAM" id="SSF56300">
    <property type="entry name" value="Metallo-dependent phosphatases"/>
    <property type="match status" value="1"/>
</dbReference>
<evidence type="ECO:0000256" key="4">
    <source>
        <dbReference type="ARBA" id="ARBA00025742"/>
    </source>
</evidence>
<dbReference type="PANTHER" id="PTHR42988">
    <property type="entry name" value="PHOSPHOHYDROLASE"/>
    <property type="match status" value="1"/>
</dbReference>
<sequence length="270" mass="29216">MRTLAHLSDLHFGRIDAAVVAELGATLRTLAPDLVVISGDLTQRARPAQFRDAAAFIAGLGCPVLAVPGNHDVPLHNPFARFLWPFRHYRQHLGPTLEPEHADAEWLVLGLNSARSLTVSGGRLSAGQVHRAVARLRTAAPGQVRILVTHHPFDCPSGRAAPAMLIGRGDAAFPQLVDDGGVDVFLAGHLHRTAHGFAGSRHSARRSALLVQAGTATSTRTRDEGNGFNWLRIEHGHIEVEHLEHRDGAFAPVLTRRFRRTPAGWVTAAD</sequence>
<keyword evidence="7" id="KW-1185">Reference proteome</keyword>
<dbReference type="Gene3D" id="3.60.21.10">
    <property type="match status" value="1"/>
</dbReference>
<dbReference type="EMBL" id="SLWY01000001">
    <property type="protein sequence ID" value="TCO83806.1"/>
    <property type="molecule type" value="Genomic_DNA"/>
</dbReference>
<feature type="domain" description="Calcineurin-like phosphoesterase" evidence="5">
    <location>
        <begin position="3"/>
        <end position="192"/>
    </location>
</feature>
<dbReference type="GO" id="GO:0046872">
    <property type="term" value="F:metal ion binding"/>
    <property type="evidence" value="ECO:0007669"/>
    <property type="project" value="UniProtKB-KW"/>
</dbReference>
<dbReference type="PANTHER" id="PTHR42988:SF2">
    <property type="entry name" value="CYCLIC NUCLEOTIDE PHOSPHODIESTERASE CBUA0032-RELATED"/>
    <property type="match status" value="1"/>
</dbReference>
<evidence type="ECO:0000256" key="3">
    <source>
        <dbReference type="ARBA" id="ARBA00023004"/>
    </source>
</evidence>
<reference evidence="6 7" key="1">
    <citation type="submission" date="2019-03" db="EMBL/GenBank/DDBJ databases">
        <title>Genomic Encyclopedia of Type Strains, Phase IV (KMG-IV): sequencing the most valuable type-strain genomes for metagenomic binning, comparative biology and taxonomic classification.</title>
        <authorList>
            <person name="Goeker M."/>
        </authorList>
    </citation>
    <scope>NUCLEOTIDE SEQUENCE [LARGE SCALE GENOMIC DNA]</scope>
    <source>
        <strain evidence="6 7">DSM 25287</strain>
    </source>
</reference>
<organism evidence="6 7">
    <name type="scientific">Plasticicumulans lactativorans</name>
    <dbReference type="NCBI Taxonomy" id="1133106"/>
    <lineage>
        <taxon>Bacteria</taxon>
        <taxon>Pseudomonadati</taxon>
        <taxon>Pseudomonadota</taxon>
        <taxon>Gammaproteobacteria</taxon>
        <taxon>Candidatus Competibacteraceae</taxon>
        <taxon>Plasticicumulans</taxon>
    </lineage>
</organism>
<evidence type="ECO:0000313" key="7">
    <source>
        <dbReference type="Proteomes" id="UP000295765"/>
    </source>
</evidence>
<proteinExistence type="inferred from homology"/>
<dbReference type="RefSeq" id="WP_132538071.1">
    <property type="nucleotide sequence ID" value="NZ_SLWY01000001.1"/>
</dbReference>
<dbReference type="AlphaFoldDB" id="A0A4R2L8B6"/>
<evidence type="ECO:0000256" key="1">
    <source>
        <dbReference type="ARBA" id="ARBA00022723"/>
    </source>
</evidence>
<evidence type="ECO:0000259" key="5">
    <source>
        <dbReference type="Pfam" id="PF00149"/>
    </source>
</evidence>